<dbReference type="AlphaFoldDB" id="A0A7W7AYL6"/>
<sequence length="138" mass="15268">MSTFTIETTYRIPIYRQRSYQADTLVEACRLAIEDDDWEGQREDYESAGETYVTGAWPGDVPPYSVPALPIPSHFGEALQRKAEHFEILLGLLKVFALPPDGGLADEPFWCQRVHAAIAKAEAILAGARDPDDEGSVS</sequence>
<keyword evidence="2" id="KW-1185">Reference proteome</keyword>
<name>A0A7W7AYL6_9SPHN</name>
<dbReference type="EMBL" id="JACHNZ010000002">
    <property type="protein sequence ID" value="MBB4630759.1"/>
    <property type="molecule type" value="Genomic_DNA"/>
</dbReference>
<reference evidence="1 2" key="1">
    <citation type="submission" date="2020-08" db="EMBL/GenBank/DDBJ databases">
        <title>Genomic Encyclopedia of Type Strains, Phase IV (KMG-IV): sequencing the most valuable type-strain genomes for metagenomic binning, comparative biology and taxonomic classification.</title>
        <authorList>
            <person name="Goeker M."/>
        </authorList>
    </citation>
    <scope>NUCLEOTIDE SEQUENCE [LARGE SCALE GENOMIC DNA]</scope>
    <source>
        <strain evidence="1 2">DSM 17328</strain>
    </source>
</reference>
<gene>
    <name evidence="1" type="ORF">GGQ98_000362</name>
</gene>
<protein>
    <submittedName>
        <fullName evidence="1">Uncharacterized protein</fullName>
    </submittedName>
</protein>
<evidence type="ECO:0000313" key="2">
    <source>
        <dbReference type="Proteomes" id="UP000566324"/>
    </source>
</evidence>
<accession>A0A7W7AYL6</accession>
<comment type="caution">
    <text evidence="1">The sequence shown here is derived from an EMBL/GenBank/DDBJ whole genome shotgun (WGS) entry which is preliminary data.</text>
</comment>
<organism evidence="1 2">
    <name type="scientific">Sphingosinicella soli</name>
    <dbReference type="NCBI Taxonomy" id="333708"/>
    <lineage>
        <taxon>Bacteria</taxon>
        <taxon>Pseudomonadati</taxon>
        <taxon>Pseudomonadota</taxon>
        <taxon>Alphaproteobacteria</taxon>
        <taxon>Sphingomonadales</taxon>
        <taxon>Sphingosinicellaceae</taxon>
        <taxon>Sphingosinicella</taxon>
    </lineage>
</organism>
<evidence type="ECO:0000313" key="1">
    <source>
        <dbReference type="EMBL" id="MBB4630759.1"/>
    </source>
</evidence>
<dbReference type="Proteomes" id="UP000566324">
    <property type="component" value="Unassembled WGS sequence"/>
</dbReference>
<dbReference type="RefSeq" id="WP_184064203.1">
    <property type="nucleotide sequence ID" value="NZ_JACHNZ010000002.1"/>
</dbReference>
<proteinExistence type="predicted"/>